<gene>
    <name evidence="1" type="ORF">DSM3645_02823</name>
</gene>
<dbReference type="AlphaFoldDB" id="A3ZVM8"/>
<dbReference type="Proteomes" id="UP000004358">
    <property type="component" value="Unassembled WGS sequence"/>
</dbReference>
<sequence>MNWRIGHARPTSDDRRSDRFRPLFACGGAIVGAGRYS</sequence>
<dbReference type="HOGENOM" id="CLU_3340775_0_0_0"/>
<evidence type="ECO:0000313" key="1">
    <source>
        <dbReference type="EMBL" id="EAQ79374.1"/>
    </source>
</evidence>
<organism evidence="1 2">
    <name type="scientific">Blastopirellula marina DSM 3645</name>
    <dbReference type="NCBI Taxonomy" id="314230"/>
    <lineage>
        <taxon>Bacteria</taxon>
        <taxon>Pseudomonadati</taxon>
        <taxon>Planctomycetota</taxon>
        <taxon>Planctomycetia</taxon>
        <taxon>Pirellulales</taxon>
        <taxon>Pirellulaceae</taxon>
        <taxon>Blastopirellula</taxon>
    </lineage>
</organism>
<name>A3ZVM8_9BACT</name>
<accession>A3ZVM8</accession>
<proteinExistence type="predicted"/>
<protein>
    <submittedName>
        <fullName evidence="1">Uncharacterized protein</fullName>
    </submittedName>
</protein>
<reference evidence="1 2" key="1">
    <citation type="submission" date="2006-02" db="EMBL/GenBank/DDBJ databases">
        <authorList>
            <person name="Amann R."/>
            <person name="Ferriera S."/>
            <person name="Johnson J."/>
            <person name="Kravitz S."/>
            <person name="Halpern A."/>
            <person name="Remington K."/>
            <person name="Beeson K."/>
            <person name="Tran B."/>
            <person name="Rogers Y.-H."/>
            <person name="Friedman R."/>
            <person name="Venter J.C."/>
        </authorList>
    </citation>
    <scope>NUCLEOTIDE SEQUENCE [LARGE SCALE GENOMIC DNA]</scope>
    <source>
        <strain evidence="1 2">DSM 3645</strain>
    </source>
</reference>
<comment type="caution">
    <text evidence="1">The sequence shown here is derived from an EMBL/GenBank/DDBJ whole genome shotgun (WGS) entry which is preliminary data.</text>
</comment>
<dbReference type="EMBL" id="AANZ01000014">
    <property type="protein sequence ID" value="EAQ79374.1"/>
    <property type="molecule type" value="Genomic_DNA"/>
</dbReference>
<evidence type="ECO:0000313" key="2">
    <source>
        <dbReference type="Proteomes" id="UP000004358"/>
    </source>
</evidence>